<reference evidence="9 10" key="1">
    <citation type="submission" date="2013-10" db="EMBL/GenBank/DDBJ databases">
        <authorList>
            <person name="Wang G."/>
            <person name="Zhuang W."/>
        </authorList>
    </citation>
    <scope>NUCLEOTIDE SEQUENCE [LARGE SCALE GENOMIC DNA]</scope>
    <source>
        <strain evidence="9 10">DSM 20118</strain>
    </source>
</reference>
<name>A0A0A0B8Q0_9CELL</name>
<keyword evidence="3" id="KW-1003">Cell membrane</keyword>
<sequence>MRSWTSGSIVRARRTVASRTTAPRAPTNDENQECRVNKMIRVAALSGALALTLAACASAPEEETPAAGETTAAEGVDFKACMVSDEGGFDDASFNQSGFEGLERAESELGIEIRSAESSDPGQYTANVDSMVQENCDLIIGVGFALEDAIQAAADANPDLHFALVDSAFSDESFAPVELENARPLLFNTQEAAFLAGYLAAGTSKTGTVATFGGMPFPSVTIFMDGFVDGVAKYNEDNGTAVKVLGWDKEAQDGSMIGNFSDTEAGRTTTEQFIASGADVILPVAGPVGAGALNAASQAEGVSVIWVDSDGYEQASNEQYKPLLLTSVIKLIGNSVFDTVSAAVDGEFSSEPYVGTLENGGVDIAPLHDFEDTVPADLQSKIDELREQIISGDLVVESPSQTS</sequence>
<evidence type="ECO:0000256" key="7">
    <source>
        <dbReference type="SAM" id="MobiDB-lite"/>
    </source>
</evidence>
<evidence type="ECO:0000256" key="2">
    <source>
        <dbReference type="ARBA" id="ARBA00008610"/>
    </source>
</evidence>
<protein>
    <submittedName>
        <fullName evidence="9">Membrane protein</fullName>
    </submittedName>
</protein>
<dbReference type="Gene3D" id="3.40.50.2300">
    <property type="match status" value="2"/>
</dbReference>
<organism evidence="9 10">
    <name type="scientific">Cellulomonas cellasea DSM 20118</name>
    <dbReference type="NCBI Taxonomy" id="1408250"/>
    <lineage>
        <taxon>Bacteria</taxon>
        <taxon>Bacillati</taxon>
        <taxon>Actinomycetota</taxon>
        <taxon>Actinomycetes</taxon>
        <taxon>Micrococcales</taxon>
        <taxon>Cellulomonadaceae</taxon>
        <taxon>Cellulomonas</taxon>
    </lineage>
</organism>
<dbReference type="GO" id="GO:0005886">
    <property type="term" value="C:plasma membrane"/>
    <property type="evidence" value="ECO:0007669"/>
    <property type="project" value="UniProtKB-SubCell"/>
</dbReference>
<feature type="domain" description="ABC transporter substrate-binding protein PnrA-like" evidence="8">
    <location>
        <begin position="80"/>
        <end position="396"/>
    </location>
</feature>
<keyword evidence="6" id="KW-0449">Lipoprotein</keyword>
<dbReference type="InterPro" id="IPR050957">
    <property type="entry name" value="BMP_lipoprotein"/>
</dbReference>
<keyword evidence="10" id="KW-1185">Reference proteome</keyword>
<dbReference type="PANTHER" id="PTHR34296:SF2">
    <property type="entry name" value="ABC TRANSPORTER GUANOSINE-BINDING PROTEIN NUPN"/>
    <property type="match status" value="1"/>
</dbReference>
<gene>
    <name evidence="9" type="ORF">Q760_18300</name>
</gene>
<evidence type="ECO:0000313" key="9">
    <source>
        <dbReference type="EMBL" id="KGM01621.1"/>
    </source>
</evidence>
<keyword evidence="5" id="KW-0472">Membrane</keyword>
<evidence type="ECO:0000256" key="3">
    <source>
        <dbReference type="ARBA" id="ARBA00022475"/>
    </source>
</evidence>
<comment type="subcellular location">
    <subcellularLocation>
        <location evidence="1">Cell membrane</location>
        <topology evidence="1">Lipid-anchor</topology>
    </subcellularLocation>
</comment>
<comment type="caution">
    <text evidence="9">The sequence shown here is derived from an EMBL/GenBank/DDBJ whole genome shotgun (WGS) entry which is preliminary data.</text>
</comment>
<evidence type="ECO:0000256" key="6">
    <source>
        <dbReference type="ARBA" id="ARBA00023288"/>
    </source>
</evidence>
<feature type="region of interest" description="Disordered" evidence="7">
    <location>
        <begin position="1"/>
        <end position="30"/>
    </location>
</feature>
<dbReference type="AlphaFoldDB" id="A0A0A0B8Q0"/>
<dbReference type="Proteomes" id="UP000029833">
    <property type="component" value="Unassembled WGS sequence"/>
</dbReference>
<dbReference type="STRING" id="1408250.Q760_18300"/>
<dbReference type="CDD" id="cd06354">
    <property type="entry name" value="PBP1_PrnA-like"/>
    <property type="match status" value="1"/>
</dbReference>
<evidence type="ECO:0000313" key="10">
    <source>
        <dbReference type="Proteomes" id="UP000029833"/>
    </source>
</evidence>
<keyword evidence="4" id="KW-0732">Signal</keyword>
<dbReference type="InterPro" id="IPR028082">
    <property type="entry name" value="Peripla_BP_I"/>
</dbReference>
<evidence type="ECO:0000256" key="4">
    <source>
        <dbReference type="ARBA" id="ARBA00022729"/>
    </source>
</evidence>
<dbReference type="EMBL" id="AXNT01000093">
    <property type="protein sequence ID" value="KGM01621.1"/>
    <property type="molecule type" value="Genomic_DNA"/>
</dbReference>
<dbReference type="Pfam" id="PF02608">
    <property type="entry name" value="Bmp"/>
    <property type="match status" value="1"/>
</dbReference>
<evidence type="ECO:0000256" key="1">
    <source>
        <dbReference type="ARBA" id="ARBA00004193"/>
    </source>
</evidence>
<dbReference type="PANTHER" id="PTHR34296">
    <property type="entry name" value="TRANSCRIPTIONAL ACTIVATOR PROTEIN MED"/>
    <property type="match status" value="1"/>
</dbReference>
<feature type="compositionally biased region" description="Low complexity" evidence="7">
    <location>
        <begin position="17"/>
        <end position="26"/>
    </location>
</feature>
<evidence type="ECO:0000256" key="5">
    <source>
        <dbReference type="ARBA" id="ARBA00023136"/>
    </source>
</evidence>
<accession>A0A0A0B8Q0</accession>
<dbReference type="SUPFAM" id="SSF53822">
    <property type="entry name" value="Periplasmic binding protein-like I"/>
    <property type="match status" value="1"/>
</dbReference>
<evidence type="ECO:0000259" key="8">
    <source>
        <dbReference type="Pfam" id="PF02608"/>
    </source>
</evidence>
<proteinExistence type="inferred from homology"/>
<dbReference type="InterPro" id="IPR003760">
    <property type="entry name" value="PnrA-like"/>
</dbReference>
<comment type="similarity">
    <text evidence="2">Belongs to the BMP lipoprotein family.</text>
</comment>